<dbReference type="EMBL" id="KZ857419">
    <property type="protein sequence ID" value="RDX47317.1"/>
    <property type="molecule type" value="Genomic_DNA"/>
</dbReference>
<keyword evidence="3" id="KW-1185">Reference proteome</keyword>
<dbReference type="Proteomes" id="UP000256964">
    <property type="component" value="Unassembled WGS sequence"/>
</dbReference>
<sequence length="238" mass="26554">MSPSSLPVPNSSYTSSTRTFAFDVQFWLGDNEYPLTACLRYYNGQDITFNEDRNVCVIFATIAQSTSTASTYGGSDWTEYDLIGDIQWANPRIYPMMVVSGQANDIDRTAATFKLSASQYVQQLGATGRLRTSVTIPNTGRYKKVKPLPFSEGANATVSGVLMGVERVPSKDSTDIQLPDCFRLELGNVTYFPRSSNYTRPTESTSATPKKRQGWRFQFDDTSPSSDKGKKRMRTDDE</sequence>
<accession>A0A371D442</accession>
<feature type="region of interest" description="Disordered" evidence="1">
    <location>
        <begin position="193"/>
        <end position="238"/>
    </location>
</feature>
<name>A0A371D442_9APHY</name>
<evidence type="ECO:0000313" key="3">
    <source>
        <dbReference type="Proteomes" id="UP000256964"/>
    </source>
</evidence>
<feature type="compositionally biased region" description="Basic residues" evidence="1">
    <location>
        <begin position="229"/>
        <end position="238"/>
    </location>
</feature>
<dbReference type="STRING" id="139420.A0A371D442"/>
<evidence type="ECO:0000256" key="1">
    <source>
        <dbReference type="SAM" id="MobiDB-lite"/>
    </source>
</evidence>
<reference evidence="2 3" key="1">
    <citation type="journal article" date="2018" name="Biotechnol. Biofuels">
        <title>Integrative visual omics of the white-rot fungus Polyporus brumalis exposes the biotechnological potential of its oxidative enzymes for delignifying raw plant biomass.</title>
        <authorList>
            <person name="Miyauchi S."/>
            <person name="Rancon A."/>
            <person name="Drula E."/>
            <person name="Hage H."/>
            <person name="Chaduli D."/>
            <person name="Favel A."/>
            <person name="Grisel S."/>
            <person name="Henrissat B."/>
            <person name="Herpoel-Gimbert I."/>
            <person name="Ruiz-Duenas F.J."/>
            <person name="Chevret D."/>
            <person name="Hainaut M."/>
            <person name="Lin J."/>
            <person name="Wang M."/>
            <person name="Pangilinan J."/>
            <person name="Lipzen A."/>
            <person name="Lesage-Meessen L."/>
            <person name="Navarro D."/>
            <person name="Riley R."/>
            <person name="Grigoriev I.V."/>
            <person name="Zhou S."/>
            <person name="Raouche S."/>
            <person name="Rosso M.N."/>
        </authorList>
    </citation>
    <scope>NUCLEOTIDE SEQUENCE [LARGE SCALE GENOMIC DNA]</scope>
    <source>
        <strain evidence="2 3">BRFM 1820</strain>
    </source>
</reference>
<protein>
    <submittedName>
        <fullName evidence="2">Uncharacterized protein</fullName>
    </submittedName>
</protein>
<feature type="compositionally biased region" description="Polar residues" evidence="1">
    <location>
        <begin position="193"/>
        <end position="208"/>
    </location>
</feature>
<proteinExistence type="predicted"/>
<evidence type="ECO:0000313" key="2">
    <source>
        <dbReference type="EMBL" id="RDX47317.1"/>
    </source>
</evidence>
<gene>
    <name evidence="2" type="ORF">OH76DRAFT_1525986</name>
</gene>
<dbReference type="AlphaFoldDB" id="A0A371D442"/>
<organism evidence="2 3">
    <name type="scientific">Lentinus brumalis</name>
    <dbReference type="NCBI Taxonomy" id="2498619"/>
    <lineage>
        <taxon>Eukaryota</taxon>
        <taxon>Fungi</taxon>
        <taxon>Dikarya</taxon>
        <taxon>Basidiomycota</taxon>
        <taxon>Agaricomycotina</taxon>
        <taxon>Agaricomycetes</taxon>
        <taxon>Polyporales</taxon>
        <taxon>Polyporaceae</taxon>
        <taxon>Lentinus</taxon>
    </lineage>
</organism>
<dbReference type="OrthoDB" id="2803498at2759"/>